<dbReference type="AlphaFoldDB" id="A0A1H8VU46"/>
<evidence type="ECO:0008006" key="5">
    <source>
        <dbReference type="Google" id="ProtNLM"/>
    </source>
</evidence>
<evidence type="ECO:0000313" key="3">
    <source>
        <dbReference type="EMBL" id="SEP18820.1"/>
    </source>
</evidence>
<feature type="chain" id="PRO_5011514338" description="Lipoprotein" evidence="2">
    <location>
        <begin position="23"/>
        <end position="201"/>
    </location>
</feature>
<dbReference type="EMBL" id="FOEG01000015">
    <property type="protein sequence ID" value="SEP18820.1"/>
    <property type="molecule type" value="Genomic_DNA"/>
</dbReference>
<feature type="signal peptide" evidence="2">
    <location>
        <begin position="1"/>
        <end position="22"/>
    </location>
</feature>
<keyword evidence="4" id="KW-1185">Reference proteome</keyword>
<evidence type="ECO:0000313" key="4">
    <source>
        <dbReference type="Proteomes" id="UP000199657"/>
    </source>
</evidence>
<dbReference type="Proteomes" id="UP000199657">
    <property type="component" value="Unassembled WGS sequence"/>
</dbReference>
<evidence type="ECO:0000256" key="1">
    <source>
        <dbReference type="SAM" id="Coils"/>
    </source>
</evidence>
<dbReference type="RefSeq" id="WP_139209269.1">
    <property type="nucleotide sequence ID" value="NZ_FOEG01000015.1"/>
</dbReference>
<dbReference type="PROSITE" id="PS51257">
    <property type="entry name" value="PROKAR_LIPOPROTEIN"/>
    <property type="match status" value="1"/>
</dbReference>
<protein>
    <recommendedName>
        <fullName evidence="5">Lipoprotein</fullName>
    </recommendedName>
</protein>
<accession>A0A1H8VU46</accession>
<feature type="coiled-coil region" evidence="1">
    <location>
        <begin position="44"/>
        <end position="82"/>
    </location>
</feature>
<organism evidence="3 4">
    <name type="scientific">Aquisalimonas asiatica</name>
    <dbReference type="NCBI Taxonomy" id="406100"/>
    <lineage>
        <taxon>Bacteria</taxon>
        <taxon>Pseudomonadati</taxon>
        <taxon>Pseudomonadota</taxon>
        <taxon>Gammaproteobacteria</taxon>
        <taxon>Chromatiales</taxon>
        <taxon>Ectothiorhodospiraceae</taxon>
        <taxon>Aquisalimonas</taxon>
    </lineage>
</organism>
<keyword evidence="2" id="KW-0732">Signal</keyword>
<evidence type="ECO:0000256" key="2">
    <source>
        <dbReference type="SAM" id="SignalP"/>
    </source>
</evidence>
<gene>
    <name evidence="3" type="ORF">SAMN04488052_11537</name>
</gene>
<reference evidence="3 4" key="1">
    <citation type="submission" date="2016-10" db="EMBL/GenBank/DDBJ databases">
        <authorList>
            <person name="de Groot N.N."/>
        </authorList>
    </citation>
    <scope>NUCLEOTIDE SEQUENCE [LARGE SCALE GENOMIC DNA]</scope>
    <source>
        <strain evidence="3 4">CGMCC 1.6291</strain>
    </source>
</reference>
<name>A0A1H8VU46_9GAMM</name>
<dbReference type="STRING" id="406100.SAMN04488052_11537"/>
<sequence length="201" mass="22593">MHATRLALVTLSIALLAGCATTSHPLGMTEDEWARLSPEQQLDARQHQAELDQEERARRAEAARLAAEQERLEQDRREARLRDAGPGEVVHCVLQDAEGYLGGDWRTAEPVGFAVLRGDTKVIDIPEIDRSTRRVQAEARYNGAQVELCRPNRNTCTTLAATPNQLQRGVERHIDLERVARGTLYCDTPAHRTRTRHRTSD</sequence>
<keyword evidence="1" id="KW-0175">Coiled coil</keyword>
<proteinExistence type="predicted"/>
<dbReference type="OrthoDB" id="6118580at2"/>